<sequence>MKPGQGSWPADLLAGQVAVVTGGASGLGRSTALRLAEAGVSAVVVADLREDPREGGDPTTKALADLGVPSVFVRCDVTSPASIEEAVAAADAFGGVTIMVPAAGILRMEDVLEVGEADYDAMMDVNVKGTFFSCQAAARSMVAGGREGAIVTISSVGGVLGSASMPTYNISKGAVRMLTYSLAASLGPRGIRVNAVHPGVIETAMTQQDTHLADEPGTSVPLGRLGVPNDVADAIVYLASPLSAYTTGTSLFVDGGSHSSKAGRDFTPQG</sequence>
<dbReference type="OrthoDB" id="517007at2"/>
<evidence type="ECO:0000256" key="1">
    <source>
        <dbReference type="ARBA" id="ARBA00006484"/>
    </source>
</evidence>
<evidence type="ECO:0000259" key="3">
    <source>
        <dbReference type="SMART" id="SM00822"/>
    </source>
</evidence>
<accession>A0A1H4U6H6</accession>
<dbReference type="SUPFAM" id="SSF51735">
    <property type="entry name" value="NAD(P)-binding Rossmann-fold domains"/>
    <property type="match status" value="1"/>
</dbReference>
<dbReference type="Proteomes" id="UP000198742">
    <property type="component" value="Unassembled WGS sequence"/>
</dbReference>
<dbReference type="PROSITE" id="PS00061">
    <property type="entry name" value="ADH_SHORT"/>
    <property type="match status" value="1"/>
</dbReference>
<dbReference type="InterPro" id="IPR020904">
    <property type="entry name" value="Sc_DH/Rdtase_CS"/>
</dbReference>
<gene>
    <name evidence="4" type="ORF">SAMN04489844_2684</name>
</gene>
<dbReference type="InterPro" id="IPR036291">
    <property type="entry name" value="NAD(P)-bd_dom_sf"/>
</dbReference>
<dbReference type="Pfam" id="PF13561">
    <property type="entry name" value="adh_short_C2"/>
    <property type="match status" value="1"/>
</dbReference>
<evidence type="ECO:0000313" key="5">
    <source>
        <dbReference type="Proteomes" id="UP000198742"/>
    </source>
</evidence>
<keyword evidence="2" id="KW-0560">Oxidoreductase</keyword>
<dbReference type="CDD" id="cd05233">
    <property type="entry name" value="SDR_c"/>
    <property type="match status" value="1"/>
</dbReference>
<proteinExistence type="inferred from homology"/>
<dbReference type="PANTHER" id="PTHR42760">
    <property type="entry name" value="SHORT-CHAIN DEHYDROGENASES/REDUCTASES FAMILY MEMBER"/>
    <property type="match status" value="1"/>
</dbReference>
<dbReference type="GO" id="GO:0016616">
    <property type="term" value="F:oxidoreductase activity, acting on the CH-OH group of donors, NAD or NADP as acceptor"/>
    <property type="evidence" value="ECO:0007669"/>
    <property type="project" value="TreeGrafter"/>
</dbReference>
<dbReference type="EMBL" id="FNRT01000002">
    <property type="protein sequence ID" value="SEC64038.1"/>
    <property type="molecule type" value="Genomic_DNA"/>
</dbReference>
<dbReference type="NCBIfam" id="NF005559">
    <property type="entry name" value="PRK07231.1"/>
    <property type="match status" value="1"/>
</dbReference>
<dbReference type="SMART" id="SM00822">
    <property type="entry name" value="PKS_KR"/>
    <property type="match status" value="1"/>
</dbReference>
<evidence type="ECO:0000313" key="4">
    <source>
        <dbReference type="EMBL" id="SEC64038.1"/>
    </source>
</evidence>
<feature type="domain" description="Ketoreductase" evidence="3">
    <location>
        <begin position="16"/>
        <end position="203"/>
    </location>
</feature>
<protein>
    <submittedName>
        <fullName evidence="4">NAD(P)-dependent dehydrogenase, short-chain alcohol dehydrogenase family</fullName>
    </submittedName>
</protein>
<reference evidence="5" key="1">
    <citation type="submission" date="2016-10" db="EMBL/GenBank/DDBJ databases">
        <authorList>
            <person name="Varghese N."/>
            <person name="Submissions S."/>
        </authorList>
    </citation>
    <scope>NUCLEOTIDE SEQUENCE [LARGE SCALE GENOMIC DNA]</scope>
    <source>
        <strain evidence="5">DSM 22017</strain>
    </source>
</reference>
<dbReference type="Gene3D" id="3.40.50.720">
    <property type="entry name" value="NAD(P)-binding Rossmann-like Domain"/>
    <property type="match status" value="1"/>
</dbReference>
<evidence type="ECO:0000256" key="2">
    <source>
        <dbReference type="ARBA" id="ARBA00023002"/>
    </source>
</evidence>
<dbReference type="AlphaFoldDB" id="A0A1H4U6H6"/>
<dbReference type="FunFam" id="3.40.50.720:FF:000084">
    <property type="entry name" value="Short-chain dehydrogenase reductase"/>
    <property type="match status" value="1"/>
</dbReference>
<keyword evidence="5" id="KW-1185">Reference proteome</keyword>
<dbReference type="RefSeq" id="WP_090969548.1">
    <property type="nucleotide sequence ID" value="NZ_FNRT01000002.1"/>
</dbReference>
<name>A0A1H4U6H6_9ACTN</name>
<organism evidence="4 5">
    <name type="scientific">Nocardioides exalbidus</name>
    <dbReference type="NCBI Taxonomy" id="402596"/>
    <lineage>
        <taxon>Bacteria</taxon>
        <taxon>Bacillati</taxon>
        <taxon>Actinomycetota</taxon>
        <taxon>Actinomycetes</taxon>
        <taxon>Propionibacteriales</taxon>
        <taxon>Nocardioidaceae</taxon>
        <taxon>Nocardioides</taxon>
    </lineage>
</organism>
<comment type="similarity">
    <text evidence="1">Belongs to the short-chain dehydrogenases/reductases (SDR) family.</text>
</comment>
<dbReference type="PRINTS" id="PR00080">
    <property type="entry name" value="SDRFAMILY"/>
</dbReference>
<dbReference type="STRING" id="402596.SAMN04489844_2684"/>
<dbReference type="InterPro" id="IPR002347">
    <property type="entry name" value="SDR_fam"/>
</dbReference>
<dbReference type="InterPro" id="IPR057326">
    <property type="entry name" value="KR_dom"/>
</dbReference>
<dbReference type="PRINTS" id="PR00081">
    <property type="entry name" value="GDHRDH"/>
</dbReference>